<dbReference type="SUPFAM" id="SSF53474">
    <property type="entry name" value="alpha/beta-Hydrolases"/>
    <property type="match status" value="1"/>
</dbReference>
<sequence>MPFAQLGPGRVFYTDHGTGTPPLLLIHGWTCDSHDWRAQVGAFAAEHRVIVPDLRGHGRSSVPATGYVPRAFAADLVALLDHLGVQEFVPIGHSLGAVVAAVLAVEQAGRVLACVSVDPAYGLDDAEAATVLRQVEELRSPRGPHVAGVILEASEAAPSPALRAWRRDRIAGLRPHVVAETFAGLFEPADQVAMRPASAAYLRRRTCPVLAVHASSVRADWERELAAHPRSRVVTWCDTGHWPHQERPDEFNALVLEWLAGLRLR</sequence>
<dbReference type="RefSeq" id="WP_111255952.1">
    <property type="nucleotide sequence ID" value="NZ_POTW01000042.1"/>
</dbReference>
<dbReference type="InterPro" id="IPR050266">
    <property type="entry name" value="AB_hydrolase_sf"/>
</dbReference>
<evidence type="ECO:0000313" key="3">
    <source>
        <dbReference type="Proteomes" id="UP000248764"/>
    </source>
</evidence>
<protein>
    <submittedName>
        <fullName evidence="2">Alpha/beta hydrolase</fullName>
    </submittedName>
</protein>
<dbReference type="EMBL" id="POTW01000042">
    <property type="protein sequence ID" value="PZF82214.1"/>
    <property type="molecule type" value="Genomic_DNA"/>
</dbReference>
<name>A0A2W2BPE3_9ACTN</name>
<dbReference type="PANTHER" id="PTHR43798">
    <property type="entry name" value="MONOACYLGLYCEROL LIPASE"/>
    <property type="match status" value="1"/>
</dbReference>
<dbReference type="Gene3D" id="3.40.50.1820">
    <property type="entry name" value="alpha/beta hydrolase"/>
    <property type="match status" value="1"/>
</dbReference>
<reference evidence="2 3" key="1">
    <citation type="submission" date="2018-01" db="EMBL/GenBank/DDBJ databases">
        <title>Draft genome sequence of Jiangella sp. GTF31.</title>
        <authorList>
            <person name="Sahin N."/>
            <person name="Ay H."/>
            <person name="Saygin H."/>
        </authorList>
    </citation>
    <scope>NUCLEOTIDE SEQUENCE [LARGE SCALE GENOMIC DNA]</scope>
    <source>
        <strain evidence="2 3">GTF31</strain>
    </source>
</reference>
<dbReference type="GO" id="GO:0016787">
    <property type="term" value="F:hydrolase activity"/>
    <property type="evidence" value="ECO:0007669"/>
    <property type="project" value="UniProtKB-KW"/>
</dbReference>
<keyword evidence="3" id="KW-1185">Reference proteome</keyword>
<evidence type="ECO:0000313" key="2">
    <source>
        <dbReference type="EMBL" id="PZF82214.1"/>
    </source>
</evidence>
<dbReference type="InterPro" id="IPR029058">
    <property type="entry name" value="AB_hydrolase_fold"/>
</dbReference>
<keyword evidence="2" id="KW-0378">Hydrolase</keyword>
<gene>
    <name evidence="2" type="ORF">C1I92_17565</name>
</gene>
<comment type="caution">
    <text evidence="2">The sequence shown here is derived from an EMBL/GenBank/DDBJ whole genome shotgun (WGS) entry which is preliminary data.</text>
</comment>
<accession>A0A2W2BPE3</accession>
<organism evidence="2 3">
    <name type="scientific">Jiangella anatolica</name>
    <dbReference type="NCBI Taxonomy" id="2670374"/>
    <lineage>
        <taxon>Bacteria</taxon>
        <taxon>Bacillati</taxon>
        <taxon>Actinomycetota</taxon>
        <taxon>Actinomycetes</taxon>
        <taxon>Jiangellales</taxon>
        <taxon>Jiangellaceae</taxon>
        <taxon>Jiangella</taxon>
    </lineage>
</organism>
<evidence type="ECO:0000259" key="1">
    <source>
        <dbReference type="Pfam" id="PF12697"/>
    </source>
</evidence>
<feature type="domain" description="AB hydrolase-1" evidence="1">
    <location>
        <begin position="23"/>
        <end position="253"/>
    </location>
</feature>
<dbReference type="AlphaFoldDB" id="A0A2W2BPE3"/>
<dbReference type="Pfam" id="PF12697">
    <property type="entry name" value="Abhydrolase_6"/>
    <property type="match status" value="1"/>
</dbReference>
<dbReference type="Proteomes" id="UP000248764">
    <property type="component" value="Unassembled WGS sequence"/>
</dbReference>
<proteinExistence type="predicted"/>
<dbReference type="InterPro" id="IPR000073">
    <property type="entry name" value="AB_hydrolase_1"/>
</dbReference>